<gene>
    <name evidence="1" type="ORF">JCR33_08645</name>
</gene>
<accession>A0A934MGA5</accession>
<dbReference type="Proteomes" id="UP000609531">
    <property type="component" value="Unassembled WGS sequence"/>
</dbReference>
<dbReference type="RefSeq" id="WP_198881650.1">
    <property type="nucleotide sequence ID" value="NZ_JAEKJA010000006.1"/>
</dbReference>
<dbReference type="Pfam" id="PF00378">
    <property type="entry name" value="ECH_1"/>
    <property type="match status" value="1"/>
</dbReference>
<dbReference type="AlphaFoldDB" id="A0A934MGA5"/>
<dbReference type="Gene3D" id="3.90.226.10">
    <property type="entry name" value="2-enoyl-CoA Hydratase, Chain A, domain 1"/>
    <property type="match status" value="1"/>
</dbReference>
<organism evidence="1 2">
    <name type="scientific">Acuticoccus mangrovi</name>
    <dbReference type="NCBI Taxonomy" id="2796142"/>
    <lineage>
        <taxon>Bacteria</taxon>
        <taxon>Pseudomonadati</taxon>
        <taxon>Pseudomonadota</taxon>
        <taxon>Alphaproteobacteria</taxon>
        <taxon>Hyphomicrobiales</taxon>
        <taxon>Amorphaceae</taxon>
        <taxon>Acuticoccus</taxon>
    </lineage>
</organism>
<name>A0A934MGA5_9HYPH</name>
<dbReference type="GO" id="GO:0003824">
    <property type="term" value="F:catalytic activity"/>
    <property type="evidence" value="ECO:0007669"/>
    <property type="project" value="UniProtKB-ARBA"/>
</dbReference>
<dbReference type="InterPro" id="IPR029045">
    <property type="entry name" value="ClpP/crotonase-like_dom_sf"/>
</dbReference>
<dbReference type="PANTHER" id="PTHR11941:SF54">
    <property type="entry name" value="ENOYL-COA HYDRATASE, MITOCHONDRIAL"/>
    <property type="match status" value="1"/>
</dbReference>
<proteinExistence type="predicted"/>
<dbReference type="EMBL" id="JAEKJA010000006">
    <property type="protein sequence ID" value="MBJ3775750.1"/>
    <property type="molecule type" value="Genomic_DNA"/>
</dbReference>
<dbReference type="SUPFAM" id="SSF52096">
    <property type="entry name" value="ClpP/crotonase"/>
    <property type="match status" value="1"/>
</dbReference>
<evidence type="ECO:0000313" key="2">
    <source>
        <dbReference type="Proteomes" id="UP000609531"/>
    </source>
</evidence>
<dbReference type="CDD" id="cd06558">
    <property type="entry name" value="crotonase-like"/>
    <property type="match status" value="1"/>
</dbReference>
<sequence>MDAPLAITRGEGWARLTLQRSKKRNALNRALRLALIDALEALEGQARAIVIDAEGPAFCAGLDLKEREADKAAGNMTGADEEWRRLVLALRGHPAVLIAAVEGMAIGAGMTLVNVADLAIAHRDATFALPEARLGSYASLSGPTSQPELTRKQAAFLLLSDERLDAATACGWGLVNEVRDDGVVARAEQLAARVAGYDPAVVTAIKRALDAAPGAERNLAASLAFGREVNRALRRTTDAADRALAAFASGTARS</sequence>
<comment type="caution">
    <text evidence="1">The sequence shown here is derived from an EMBL/GenBank/DDBJ whole genome shotgun (WGS) entry which is preliminary data.</text>
</comment>
<dbReference type="GO" id="GO:0006635">
    <property type="term" value="P:fatty acid beta-oxidation"/>
    <property type="evidence" value="ECO:0007669"/>
    <property type="project" value="TreeGrafter"/>
</dbReference>
<dbReference type="InterPro" id="IPR001753">
    <property type="entry name" value="Enoyl-CoA_hydra/iso"/>
</dbReference>
<keyword evidence="2" id="KW-1185">Reference proteome</keyword>
<dbReference type="PANTHER" id="PTHR11941">
    <property type="entry name" value="ENOYL-COA HYDRATASE-RELATED"/>
    <property type="match status" value="1"/>
</dbReference>
<protein>
    <submittedName>
        <fullName evidence="1">Enoyl-CoA hydratase/isomerase family protein</fullName>
    </submittedName>
</protein>
<reference evidence="1" key="1">
    <citation type="submission" date="2020-12" db="EMBL/GenBank/DDBJ databases">
        <title>Bacterial taxonomy.</title>
        <authorList>
            <person name="Pan X."/>
        </authorList>
    </citation>
    <scope>NUCLEOTIDE SEQUENCE</scope>
    <source>
        <strain evidence="1">B2012</strain>
    </source>
</reference>
<evidence type="ECO:0000313" key="1">
    <source>
        <dbReference type="EMBL" id="MBJ3775750.1"/>
    </source>
</evidence>